<feature type="compositionally biased region" description="Gly residues" evidence="1">
    <location>
        <begin position="1"/>
        <end position="30"/>
    </location>
</feature>
<keyword evidence="3" id="KW-1185">Reference proteome</keyword>
<dbReference type="STRING" id="37546.A0A1B0FPD4"/>
<proteinExistence type="predicted"/>
<feature type="region of interest" description="Disordered" evidence="1">
    <location>
        <begin position="1"/>
        <end position="55"/>
    </location>
</feature>
<dbReference type="EnsemblMetazoa" id="GMOY005730-RA">
    <property type="protein sequence ID" value="GMOY005730-PA"/>
    <property type="gene ID" value="GMOY005730"/>
</dbReference>
<organism evidence="2 3">
    <name type="scientific">Glossina morsitans morsitans</name>
    <name type="common">Savannah tsetse fly</name>
    <dbReference type="NCBI Taxonomy" id="37546"/>
    <lineage>
        <taxon>Eukaryota</taxon>
        <taxon>Metazoa</taxon>
        <taxon>Ecdysozoa</taxon>
        <taxon>Arthropoda</taxon>
        <taxon>Hexapoda</taxon>
        <taxon>Insecta</taxon>
        <taxon>Pterygota</taxon>
        <taxon>Neoptera</taxon>
        <taxon>Endopterygota</taxon>
        <taxon>Diptera</taxon>
        <taxon>Brachycera</taxon>
        <taxon>Muscomorpha</taxon>
        <taxon>Hippoboscoidea</taxon>
        <taxon>Glossinidae</taxon>
        <taxon>Glossina</taxon>
    </lineage>
</organism>
<accession>A0A1B0FPD4</accession>
<protein>
    <submittedName>
        <fullName evidence="2">Uncharacterized protein</fullName>
    </submittedName>
</protein>
<dbReference type="AlphaFoldDB" id="A0A1B0FPD4"/>
<evidence type="ECO:0000313" key="3">
    <source>
        <dbReference type="Proteomes" id="UP000092444"/>
    </source>
</evidence>
<name>A0A1B0FPD4_GLOMM</name>
<sequence length="97" mass="10425">MNGNSGGSGSSGCSGSDGDGWRGSRGGGGCDRVEEDTETDDRKSGKSVHGDRFTWTEKRNHPHYEAAKKAIKHVFKVEPTSMIDSQQAIGLRESLLE</sequence>
<reference evidence="2" key="1">
    <citation type="submission" date="2020-05" db="UniProtKB">
        <authorList>
            <consortium name="EnsemblMetazoa"/>
        </authorList>
    </citation>
    <scope>IDENTIFICATION</scope>
    <source>
        <strain evidence="2">Yale</strain>
    </source>
</reference>
<dbReference type="VEuPathDB" id="VectorBase:GMOY005730"/>
<dbReference type="Proteomes" id="UP000092444">
    <property type="component" value="Unassembled WGS sequence"/>
</dbReference>
<evidence type="ECO:0000313" key="2">
    <source>
        <dbReference type="EnsemblMetazoa" id="GMOY005730-PA"/>
    </source>
</evidence>
<feature type="compositionally biased region" description="Basic and acidic residues" evidence="1">
    <location>
        <begin position="40"/>
        <end position="55"/>
    </location>
</feature>
<dbReference type="EMBL" id="CCAG010007750">
    <property type="status" value="NOT_ANNOTATED_CDS"/>
    <property type="molecule type" value="Genomic_DNA"/>
</dbReference>
<evidence type="ECO:0000256" key="1">
    <source>
        <dbReference type="SAM" id="MobiDB-lite"/>
    </source>
</evidence>